<dbReference type="OrthoDB" id="9792162at2"/>
<dbReference type="InterPro" id="IPR013149">
    <property type="entry name" value="ADH-like_C"/>
</dbReference>
<dbReference type="InterPro" id="IPR013154">
    <property type="entry name" value="ADH-like_N"/>
</dbReference>
<dbReference type="AlphaFoldDB" id="A0A5R9GAN7"/>
<dbReference type="SUPFAM" id="SSF51735">
    <property type="entry name" value="NAD(P)-binding Rossmann-fold domains"/>
    <property type="match status" value="1"/>
</dbReference>
<dbReference type="Gene3D" id="3.90.180.10">
    <property type="entry name" value="Medium-chain alcohol dehydrogenases, catalytic domain"/>
    <property type="match status" value="1"/>
</dbReference>
<dbReference type="SMART" id="SM00829">
    <property type="entry name" value="PKS_ER"/>
    <property type="match status" value="1"/>
</dbReference>
<dbReference type="InterPro" id="IPR020843">
    <property type="entry name" value="ER"/>
</dbReference>
<dbReference type="GO" id="GO:0016491">
    <property type="term" value="F:oxidoreductase activity"/>
    <property type="evidence" value="ECO:0007669"/>
    <property type="project" value="InterPro"/>
</dbReference>
<evidence type="ECO:0000259" key="2">
    <source>
        <dbReference type="SMART" id="SM00829"/>
    </source>
</evidence>
<comment type="caution">
    <text evidence="3">The sequence shown here is derived from an EMBL/GenBank/DDBJ whole genome shotgun (WGS) entry which is preliminary data.</text>
</comment>
<dbReference type="EMBL" id="VCIW01000019">
    <property type="protein sequence ID" value="TLS49793.1"/>
    <property type="molecule type" value="Genomic_DNA"/>
</dbReference>
<gene>
    <name evidence="3" type="ORF">FE782_23795</name>
</gene>
<keyword evidence="1" id="KW-0521">NADP</keyword>
<organism evidence="3 4">
    <name type="scientific">Paenibacillus antri</name>
    <dbReference type="NCBI Taxonomy" id="2582848"/>
    <lineage>
        <taxon>Bacteria</taxon>
        <taxon>Bacillati</taxon>
        <taxon>Bacillota</taxon>
        <taxon>Bacilli</taxon>
        <taxon>Bacillales</taxon>
        <taxon>Paenibacillaceae</taxon>
        <taxon>Paenibacillus</taxon>
    </lineage>
</organism>
<reference evidence="3 4" key="1">
    <citation type="submission" date="2019-05" db="EMBL/GenBank/DDBJ databases">
        <authorList>
            <person name="Narsing Rao M.P."/>
            <person name="Li W.J."/>
        </authorList>
    </citation>
    <scope>NUCLEOTIDE SEQUENCE [LARGE SCALE GENOMIC DNA]</scope>
    <source>
        <strain evidence="3 4">SYSU_K30003</strain>
    </source>
</reference>
<evidence type="ECO:0000313" key="4">
    <source>
        <dbReference type="Proteomes" id="UP000309676"/>
    </source>
</evidence>
<sequence>MKAVLLDRPGTPDTLRIGNIDLPEPGPGEIRVRVHAASLNPADYKIMGGGLPSWTYPHIPGLDGAGVVDAVGPGAAPWKIGDRVYYHGDMAKRGALAEYAVASAAAAARIPDTVSFADAASIPTAGLTAYQALNRKMRLREGQTLLVHAGAGGVGGFAVQYAASVGARVLATASAANHDYVRSLGAEAVVDYTTESLRERVMEWTNGEGVDAALNTVNRATAQADLELLAFGGQLACIAGAPENVADFKPSSKTFTVHKLMLGGAFGHPKAEAELGALAEEFIALYVEGGFRSIVAETIPLEDVPAAMVRLSGRHVRGKIVALLG</sequence>
<evidence type="ECO:0000313" key="3">
    <source>
        <dbReference type="EMBL" id="TLS49793.1"/>
    </source>
</evidence>
<dbReference type="PANTHER" id="PTHR44154">
    <property type="entry name" value="QUINONE OXIDOREDUCTASE"/>
    <property type="match status" value="1"/>
</dbReference>
<dbReference type="Proteomes" id="UP000309676">
    <property type="component" value="Unassembled WGS sequence"/>
</dbReference>
<proteinExistence type="predicted"/>
<dbReference type="InterPro" id="IPR036291">
    <property type="entry name" value="NAD(P)-bd_dom_sf"/>
</dbReference>
<dbReference type="SUPFAM" id="SSF50129">
    <property type="entry name" value="GroES-like"/>
    <property type="match status" value="1"/>
</dbReference>
<protein>
    <submittedName>
        <fullName evidence="3">Zinc-binding dehydrogenase</fullName>
    </submittedName>
</protein>
<keyword evidence="4" id="KW-1185">Reference proteome</keyword>
<dbReference type="Gene3D" id="3.40.50.720">
    <property type="entry name" value="NAD(P)-binding Rossmann-like Domain"/>
    <property type="match status" value="1"/>
</dbReference>
<accession>A0A5R9GAN7</accession>
<evidence type="ECO:0000256" key="1">
    <source>
        <dbReference type="ARBA" id="ARBA00022857"/>
    </source>
</evidence>
<dbReference type="PANTHER" id="PTHR44154:SF1">
    <property type="entry name" value="QUINONE OXIDOREDUCTASE"/>
    <property type="match status" value="1"/>
</dbReference>
<feature type="domain" description="Enoyl reductase (ER)" evidence="2">
    <location>
        <begin position="10"/>
        <end position="322"/>
    </location>
</feature>
<name>A0A5R9GAN7_9BACL</name>
<dbReference type="Pfam" id="PF00107">
    <property type="entry name" value="ADH_zinc_N"/>
    <property type="match status" value="1"/>
</dbReference>
<dbReference type="Pfam" id="PF08240">
    <property type="entry name" value="ADH_N"/>
    <property type="match status" value="1"/>
</dbReference>
<dbReference type="InterPro" id="IPR011032">
    <property type="entry name" value="GroES-like_sf"/>
</dbReference>
<dbReference type="InterPro" id="IPR051603">
    <property type="entry name" value="Zinc-ADH_QOR/CCCR"/>
</dbReference>